<evidence type="ECO:0000313" key="3">
    <source>
        <dbReference type="Proteomes" id="UP000299102"/>
    </source>
</evidence>
<feature type="compositionally biased region" description="Basic and acidic residues" evidence="1">
    <location>
        <begin position="73"/>
        <end position="86"/>
    </location>
</feature>
<organism evidence="2 3">
    <name type="scientific">Eumeta variegata</name>
    <name type="common">Bagworm moth</name>
    <name type="synonym">Eumeta japonica</name>
    <dbReference type="NCBI Taxonomy" id="151549"/>
    <lineage>
        <taxon>Eukaryota</taxon>
        <taxon>Metazoa</taxon>
        <taxon>Ecdysozoa</taxon>
        <taxon>Arthropoda</taxon>
        <taxon>Hexapoda</taxon>
        <taxon>Insecta</taxon>
        <taxon>Pterygota</taxon>
        <taxon>Neoptera</taxon>
        <taxon>Endopterygota</taxon>
        <taxon>Lepidoptera</taxon>
        <taxon>Glossata</taxon>
        <taxon>Ditrysia</taxon>
        <taxon>Tineoidea</taxon>
        <taxon>Psychidae</taxon>
        <taxon>Oiketicinae</taxon>
        <taxon>Eumeta</taxon>
    </lineage>
</organism>
<feature type="region of interest" description="Disordered" evidence="1">
    <location>
        <begin position="73"/>
        <end position="108"/>
    </location>
</feature>
<gene>
    <name evidence="2" type="ORF">EVAR_61434_1</name>
</gene>
<evidence type="ECO:0000256" key="1">
    <source>
        <dbReference type="SAM" id="MobiDB-lite"/>
    </source>
</evidence>
<proteinExistence type="predicted"/>
<name>A0A4C1Y7H3_EUMVA</name>
<dbReference type="AlphaFoldDB" id="A0A4C1Y7H3"/>
<keyword evidence="3" id="KW-1185">Reference proteome</keyword>
<evidence type="ECO:0000313" key="2">
    <source>
        <dbReference type="EMBL" id="GBP70519.1"/>
    </source>
</evidence>
<sequence>MRRPLDNVATPKGVATHSLRSPDLNNNSDQKSRTRFQVCIYDTNDRNVIAQNNNPKTPSQTTFKCFLEEKRKKRKQLDYSEDENRFKGQTAPTRHGASARVSVRVRNN</sequence>
<accession>A0A4C1Y7H3</accession>
<dbReference type="Proteomes" id="UP000299102">
    <property type="component" value="Unassembled WGS sequence"/>
</dbReference>
<protein>
    <submittedName>
        <fullName evidence="2">Uncharacterized protein</fullName>
    </submittedName>
</protein>
<reference evidence="2 3" key="1">
    <citation type="journal article" date="2019" name="Commun. Biol.">
        <title>The bagworm genome reveals a unique fibroin gene that provides high tensile strength.</title>
        <authorList>
            <person name="Kono N."/>
            <person name="Nakamura H."/>
            <person name="Ohtoshi R."/>
            <person name="Tomita M."/>
            <person name="Numata K."/>
            <person name="Arakawa K."/>
        </authorList>
    </citation>
    <scope>NUCLEOTIDE SEQUENCE [LARGE SCALE GENOMIC DNA]</scope>
</reference>
<dbReference type="EMBL" id="BGZK01001077">
    <property type="protein sequence ID" value="GBP70519.1"/>
    <property type="molecule type" value="Genomic_DNA"/>
</dbReference>
<feature type="region of interest" description="Disordered" evidence="1">
    <location>
        <begin position="1"/>
        <end position="32"/>
    </location>
</feature>
<comment type="caution">
    <text evidence="2">The sequence shown here is derived from an EMBL/GenBank/DDBJ whole genome shotgun (WGS) entry which is preliminary data.</text>
</comment>